<evidence type="ECO:0000313" key="1">
    <source>
        <dbReference type="EMBL" id="SUF56654.1"/>
    </source>
</evidence>
<dbReference type="EMBL" id="UGWP01000004">
    <property type="protein sequence ID" value="SUF56654.1"/>
    <property type="molecule type" value="Genomic_DNA"/>
</dbReference>
<protein>
    <submittedName>
        <fullName evidence="1">Uncharacterized protein</fullName>
    </submittedName>
</protein>
<dbReference type="AlphaFoldDB" id="A0A379QJI9"/>
<accession>A0A379QJI9</accession>
<evidence type="ECO:0000313" key="2">
    <source>
        <dbReference type="Proteomes" id="UP000254597"/>
    </source>
</evidence>
<name>A0A379QJI9_SALER</name>
<organism evidence="1 2">
    <name type="scientific">Salmonella enterica</name>
    <name type="common">Salmonella choleraesuis</name>
    <dbReference type="NCBI Taxonomy" id="28901"/>
    <lineage>
        <taxon>Bacteria</taxon>
        <taxon>Pseudomonadati</taxon>
        <taxon>Pseudomonadota</taxon>
        <taxon>Gammaproteobacteria</taxon>
        <taxon>Enterobacterales</taxon>
        <taxon>Enterobacteriaceae</taxon>
        <taxon>Salmonella</taxon>
    </lineage>
</organism>
<proteinExistence type="predicted"/>
<reference evidence="1 2" key="1">
    <citation type="submission" date="2018-06" db="EMBL/GenBank/DDBJ databases">
        <authorList>
            <consortium name="Pathogen Informatics"/>
            <person name="Doyle S."/>
        </authorList>
    </citation>
    <scope>NUCLEOTIDE SEQUENCE [LARGE SCALE GENOMIC DNA]</scope>
    <source>
        <strain evidence="1 2">NCTC10252</strain>
    </source>
</reference>
<dbReference type="Proteomes" id="UP000254597">
    <property type="component" value="Unassembled WGS sequence"/>
</dbReference>
<sequence length="67" mass="7325">METINLSQARNLLLAAKSKAIIARGINDDTMLKEAQDSAVITMGRLFISSPFLAEIIVKSFESRGDI</sequence>
<gene>
    <name evidence="1" type="ORF">NCTC10252_01883</name>
</gene>